<feature type="domain" description="DUF7041" evidence="1">
    <location>
        <begin position="25"/>
        <end position="106"/>
    </location>
</feature>
<dbReference type="GeneID" id="115889431"/>
<reference evidence="3" key="1">
    <citation type="submission" date="2025-08" db="UniProtKB">
        <authorList>
            <consortium name="RefSeq"/>
        </authorList>
    </citation>
    <scope>IDENTIFICATION</scope>
    <source>
        <tissue evidence="3">Gonads</tissue>
    </source>
</reference>
<dbReference type="Pfam" id="PF23055">
    <property type="entry name" value="DUF7041"/>
    <property type="match status" value="1"/>
</dbReference>
<dbReference type="Proteomes" id="UP000504635">
    <property type="component" value="Unplaced"/>
</dbReference>
<evidence type="ECO:0000313" key="3">
    <source>
        <dbReference type="RefSeq" id="XP_030765279.1"/>
    </source>
</evidence>
<dbReference type="KEGG" id="soy:115889431"/>
<accession>A0A6J2YPR4</accession>
<dbReference type="InterPro" id="IPR055469">
    <property type="entry name" value="DUF7041"/>
</dbReference>
<dbReference type="AlphaFoldDB" id="A0A6J2YPR4"/>
<sequence length="264" mass="29856">MSTSDTNDFQTDDQVVIARVGIKAPEFWRTEPELWFLRLEAQFRQAKITSDDCKFDHTVTSLNSEVLLEVADILRNPTRGRAYEDLKTRLLERYGSSADDKIHQLMEMTLGDLKPTQLLHRMQALASNNVSTQVLKKLWLDRLPPQARGVIAILDGDLEELAKKADKYIQCSSFPIMAMDGKPALNNKVSVDEKTDGHCYYHRRFGSQAKKCRAPCTFSKKRSRGGAVIMTTTAPHAPRRLFVTDKALKLQFLVDTGASSHTRT</sequence>
<dbReference type="PANTHER" id="PTHR33327:SF3">
    <property type="entry name" value="RNA-DIRECTED DNA POLYMERASE"/>
    <property type="match status" value="1"/>
</dbReference>
<dbReference type="OrthoDB" id="6433758at2759"/>
<gene>
    <name evidence="3" type="primary">LOC115889431</name>
</gene>
<name>A0A6J2YPR4_SITOR</name>
<dbReference type="InParanoid" id="A0A6J2YPR4"/>
<dbReference type="RefSeq" id="XP_030765279.1">
    <property type="nucleotide sequence ID" value="XM_030909419.1"/>
</dbReference>
<keyword evidence="2" id="KW-1185">Reference proteome</keyword>
<protein>
    <submittedName>
        <fullName evidence="3">Uncharacterized protein LOC115889431</fullName>
    </submittedName>
</protein>
<organism evidence="2 3">
    <name type="scientific">Sitophilus oryzae</name>
    <name type="common">Rice weevil</name>
    <name type="synonym">Curculio oryzae</name>
    <dbReference type="NCBI Taxonomy" id="7048"/>
    <lineage>
        <taxon>Eukaryota</taxon>
        <taxon>Metazoa</taxon>
        <taxon>Ecdysozoa</taxon>
        <taxon>Arthropoda</taxon>
        <taxon>Hexapoda</taxon>
        <taxon>Insecta</taxon>
        <taxon>Pterygota</taxon>
        <taxon>Neoptera</taxon>
        <taxon>Endopterygota</taxon>
        <taxon>Coleoptera</taxon>
        <taxon>Polyphaga</taxon>
        <taxon>Cucujiformia</taxon>
        <taxon>Curculionidae</taxon>
        <taxon>Dryophthorinae</taxon>
        <taxon>Sitophilus</taxon>
    </lineage>
</organism>
<evidence type="ECO:0000259" key="1">
    <source>
        <dbReference type="Pfam" id="PF23055"/>
    </source>
</evidence>
<dbReference type="PANTHER" id="PTHR33327">
    <property type="entry name" value="ENDONUCLEASE"/>
    <property type="match status" value="1"/>
</dbReference>
<evidence type="ECO:0000313" key="2">
    <source>
        <dbReference type="Proteomes" id="UP000504635"/>
    </source>
</evidence>
<proteinExistence type="predicted"/>